<dbReference type="InterPro" id="IPR013149">
    <property type="entry name" value="ADH-like_C"/>
</dbReference>
<evidence type="ECO:0000256" key="5">
    <source>
        <dbReference type="RuleBase" id="RU361277"/>
    </source>
</evidence>
<organism evidence="7 8">
    <name type="scientific">Candidatus Wolfebacteria bacterium CG03_land_8_20_14_0_80_40_12</name>
    <dbReference type="NCBI Taxonomy" id="1975069"/>
    <lineage>
        <taxon>Bacteria</taxon>
        <taxon>Candidatus Wolfeibacteriota</taxon>
    </lineage>
</organism>
<feature type="domain" description="Enoyl reductase (ER)" evidence="6">
    <location>
        <begin position="37"/>
        <end position="359"/>
    </location>
</feature>
<dbReference type="GO" id="GO:0005829">
    <property type="term" value="C:cytosol"/>
    <property type="evidence" value="ECO:0007669"/>
    <property type="project" value="TreeGrafter"/>
</dbReference>
<dbReference type="PANTHER" id="PTHR43880">
    <property type="entry name" value="ALCOHOL DEHYDROGENASE"/>
    <property type="match status" value="1"/>
</dbReference>
<evidence type="ECO:0000313" key="8">
    <source>
        <dbReference type="Proteomes" id="UP000228949"/>
    </source>
</evidence>
<dbReference type="GO" id="GO:0046294">
    <property type="term" value="P:formaldehyde catabolic process"/>
    <property type="evidence" value="ECO:0007669"/>
    <property type="project" value="TreeGrafter"/>
</dbReference>
<evidence type="ECO:0000256" key="1">
    <source>
        <dbReference type="ARBA" id="ARBA00022723"/>
    </source>
</evidence>
<dbReference type="PROSITE" id="PS00059">
    <property type="entry name" value="ADH_ZINC"/>
    <property type="match status" value="1"/>
</dbReference>
<evidence type="ECO:0000256" key="3">
    <source>
        <dbReference type="ARBA" id="ARBA00023002"/>
    </source>
</evidence>
<dbReference type="InterPro" id="IPR002328">
    <property type="entry name" value="ADH_Zn_CS"/>
</dbReference>
<protein>
    <recommendedName>
        <fullName evidence="6">Enoyl reductase (ER) domain-containing protein</fullName>
    </recommendedName>
</protein>
<dbReference type="InterPro" id="IPR011032">
    <property type="entry name" value="GroES-like_sf"/>
</dbReference>
<accession>A0A2M7B5F6</accession>
<evidence type="ECO:0000256" key="2">
    <source>
        <dbReference type="ARBA" id="ARBA00022833"/>
    </source>
</evidence>
<evidence type="ECO:0000259" key="6">
    <source>
        <dbReference type="SMART" id="SM00829"/>
    </source>
</evidence>
<dbReference type="Gene3D" id="3.40.50.720">
    <property type="entry name" value="NAD(P)-binding Rossmann-like Domain"/>
    <property type="match status" value="1"/>
</dbReference>
<evidence type="ECO:0000256" key="4">
    <source>
        <dbReference type="ARBA" id="ARBA00023027"/>
    </source>
</evidence>
<keyword evidence="1 5" id="KW-0479">Metal-binding</keyword>
<evidence type="ECO:0000313" key="7">
    <source>
        <dbReference type="EMBL" id="PIU98364.1"/>
    </source>
</evidence>
<dbReference type="AlphaFoldDB" id="A0A2M7B5F6"/>
<keyword evidence="2 5" id="KW-0862">Zinc</keyword>
<keyword evidence="3" id="KW-0560">Oxidoreductase</keyword>
<dbReference type="InterPro" id="IPR013154">
    <property type="entry name" value="ADH-like_N"/>
</dbReference>
<dbReference type="SUPFAM" id="SSF50129">
    <property type="entry name" value="GroES-like"/>
    <property type="match status" value="2"/>
</dbReference>
<dbReference type="PANTHER" id="PTHR43880:SF12">
    <property type="entry name" value="ALCOHOL DEHYDROGENASE CLASS-3"/>
    <property type="match status" value="1"/>
</dbReference>
<comment type="caution">
    <text evidence="7">The sequence shown here is derived from an EMBL/GenBank/DDBJ whole genome shotgun (WGS) entry which is preliminary data.</text>
</comment>
<dbReference type="InterPro" id="IPR036291">
    <property type="entry name" value="NAD(P)-bd_dom_sf"/>
</dbReference>
<dbReference type="Pfam" id="PF00107">
    <property type="entry name" value="ADH_zinc_N"/>
    <property type="match status" value="1"/>
</dbReference>
<comment type="cofactor">
    <cofactor evidence="5">
        <name>Zn(2+)</name>
        <dbReference type="ChEBI" id="CHEBI:29105"/>
    </cofactor>
</comment>
<sequence>MAKSLCRSRLHRRLLLVYSIGGAREMKTKAAVLRSVGGPLVIEELEIPKLAPGQILVEILTSGLCRSQLNEIAGRKGKEFMPHLLGHEASGVVVEVGKNVKKVKPDDYVVCSWIKGEGLDVSMVKYRTSDGSVVNAGAVATFCGFAVISENRLVKVPKSVEPAAAALLGCAVPTGAGIVDRLDAKPGQKLAVLGIGGIGASALLRARSLGLSCVGVDLKEWKLLWLGELGLNIKAQEFSEFISSESNRHFDFAIECSGNKRAMEEAFNCLKNTGTAIIAGNLEPGEKISIDPFELVKGKKLRGTWGGECFLDQDIPFYASEYLKGNFPIEKLITEVYSFDQINQGLKDLEEGRLIRGVVRISERC</sequence>
<dbReference type="GO" id="GO:0051903">
    <property type="term" value="F:S-(hydroxymethyl)glutathione dehydrogenase [NAD(P)+] activity"/>
    <property type="evidence" value="ECO:0007669"/>
    <property type="project" value="TreeGrafter"/>
</dbReference>
<name>A0A2M7B5F6_9BACT</name>
<dbReference type="Pfam" id="PF08240">
    <property type="entry name" value="ADH_N"/>
    <property type="match status" value="1"/>
</dbReference>
<dbReference type="InterPro" id="IPR020843">
    <property type="entry name" value="ER"/>
</dbReference>
<dbReference type="Proteomes" id="UP000228949">
    <property type="component" value="Unassembled WGS sequence"/>
</dbReference>
<dbReference type="SMART" id="SM00829">
    <property type="entry name" value="PKS_ER"/>
    <property type="match status" value="1"/>
</dbReference>
<keyword evidence="4" id="KW-0520">NAD</keyword>
<dbReference type="GO" id="GO:0008270">
    <property type="term" value="F:zinc ion binding"/>
    <property type="evidence" value="ECO:0007669"/>
    <property type="project" value="InterPro"/>
</dbReference>
<proteinExistence type="inferred from homology"/>
<reference evidence="8" key="1">
    <citation type="submission" date="2017-09" db="EMBL/GenBank/DDBJ databases">
        <title>Depth-based differentiation of microbial function through sediment-hosted aquifers and enrichment of novel symbionts in the deep terrestrial subsurface.</title>
        <authorList>
            <person name="Probst A.J."/>
            <person name="Ladd B."/>
            <person name="Jarett J.K."/>
            <person name="Geller-Mcgrath D.E."/>
            <person name="Sieber C.M.K."/>
            <person name="Emerson J.B."/>
            <person name="Anantharaman K."/>
            <person name="Thomas B.C."/>
            <person name="Malmstrom R."/>
            <person name="Stieglmeier M."/>
            <person name="Klingl A."/>
            <person name="Woyke T."/>
            <person name="Ryan C.M."/>
            <person name="Banfield J.F."/>
        </authorList>
    </citation>
    <scope>NUCLEOTIDE SEQUENCE [LARGE SCALE GENOMIC DNA]</scope>
</reference>
<dbReference type="Gene3D" id="3.90.180.10">
    <property type="entry name" value="Medium-chain alcohol dehydrogenases, catalytic domain"/>
    <property type="match status" value="1"/>
</dbReference>
<gene>
    <name evidence="7" type="ORF">COS61_01825</name>
</gene>
<dbReference type="EMBL" id="PEVJ01000044">
    <property type="protein sequence ID" value="PIU98364.1"/>
    <property type="molecule type" value="Genomic_DNA"/>
</dbReference>
<dbReference type="SUPFAM" id="SSF51735">
    <property type="entry name" value="NAD(P)-binding Rossmann-fold domains"/>
    <property type="match status" value="1"/>
</dbReference>
<comment type="similarity">
    <text evidence="5">Belongs to the zinc-containing alcohol dehydrogenase family.</text>
</comment>